<dbReference type="PRINTS" id="PR00081">
    <property type="entry name" value="GDHRDH"/>
</dbReference>
<dbReference type="InterPro" id="IPR020904">
    <property type="entry name" value="Sc_DH/Rdtase_CS"/>
</dbReference>
<dbReference type="Pfam" id="PF13561">
    <property type="entry name" value="adh_short_C2"/>
    <property type="match status" value="1"/>
</dbReference>
<gene>
    <name evidence="4" type="ORF">IEO21_06080</name>
</gene>
<dbReference type="PANTHER" id="PTHR24320">
    <property type="entry name" value="RETINOL DEHYDROGENASE"/>
    <property type="match status" value="1"/>
</dbReference>
<proteinExistence type="inferred from homology"/>
<reference evidence="4" key="2">
    <citation type="journal article" name="Front. Microbiol.">
        <title>Degradative Capacity of Two Strains of Rhodonia placenta: From Phenotype to Genotype.</title>
        <authorList>
            <person name="Kolle M."/>
            <person name="Horta M.A.C."/>
            <person name="Nowrousian M."/>
            <person name="Ohm R.A."/>
            <person name="Benz J.P."/>
            <person name="Pilgard A."/>
        </authorList>
    </citation>
    <scope>NUCLEOTIDE SEQUENCE</scope>
    <source>
        <strain evidence="4">FPRL280</strain>
    </source>
</reference>
<evidence type="ECO:0000256" key="3">
    <source>
        <dbReference type="ARBA" id="ARBA00023002"/>
    </source>
</evidence>
<evidence type="ECO:0000313" key="5">
    <source>
        <dbReference type="Proteomes" id="UP000639403"/>
    </source>
</evidence>
<organism evidence="4 5">
    <name type="scientific">Rhodonia placenta</name>
    <dbReference type="NCBI Taxonomy" id="104341"/>
    <lineage>
        <taxon>Eukaryota</taxon>
        <taxon>Fungi</taxon>
        <taxon>Dikarya</taxon>
        <taxon>Basidiomycota</taxon>
        <taxon>Agaricomycotina</taxon>
        <taxon>Agaricomycetes</taxon>
        <taxon>Polyporales</taxon>
        <taxon>Adustoporiaceae</taxon>
        <taxon>Rhodonia</taxon>
    </lineage>
</organism>
<evidence type="ECO:0000256" key="1">
    <source>
        <dbReference type="ARBA" id="ARBA00006484"/>
    </source>
</evidence>
<dbReference type="GO" id="GO:0016491">
    <property type="term" value="F:oxidoreductase activity"/>
    <property type="evidence" value="ECO:0007669"/>
    <property type="project" value="UniProtKB-KW"/>
</dbReference>
<protein>
    <recommendedName>
        <fullName evidence="6">NAD(P)-binding protein</fullName>
    </recommendedName>
</protein>
<dbReference type="InterPro" id="IPR002347">
    <property type="entry name" value="SDR_fam"/>
</dbReference>
<evidence type="ECO:0000256" key="2">
    <source>
        <dbReference type="ARBA" id="ARBA00022857"/>
    </source>
</evidence>
<evidence type="ECO:0000313" key="4">
    <source>
        <dbReference type="EMBL" id="KAF9812609.1"/>
    </source>
</evidence>
<reference evidence="4" key="1">
    <citation type="submission" date="2020-11" db="EMBL/GenBank/DDBJ databases">
        <authorList>
            <person name="Koelle M."/>
            <person name="Horta M.A.C."/>
            <person name="Nowrousian M."/>
            <person name="Ohm R.A."/>
            <person name="Benz P."/>
            <person name="Pilgard A."/>
        </authorList>
    </citation>
    <scope>NUCLEOTIDE SEQUENCE</scope>
    <source>
        <strain evidence="4">FPRL280</strain>
    </source>
</reference>
<accession>A0A8H7P0N3</accession>
<evidence type="ECO:0008006" key="6">
    <source>
        <dbReference type="Google" id="ProtNLM"/>
    </source>
</evidence>
<dbReference type="Gene3D" id="3.40.50.720">
    <property type="entry name" value="NAD(P)-binding Rossmann-like Domain"/>
    <property type="match status" value="1"/>
</dbReference>
<keyword evidence="3" id="KW-0560">Oxidoreductase</keyword>
<dbReference type="PROSITE" id="PS00061">
    <property type="entry name" value="ADH_SHORT"/>
    <property type="match status" value="1"/>
</dbReference>
<sequence>MGSSLSVLQYIPAVYRQSFPPKPQFTTEQMPDLTGQVMINAKVYMATRSKARADTAIRELKEQTGKEAIFLELDLASLRSVRKAAEEFRSKEQELHVLFNNAGVSGVPIEWTTEDGYDFQFGINVLGHFLFTQLLITALAAGSRASPDHHARIVTCSSFVAYFSGLDWETLKDSPKRRKLNIYALYGQSKLAATIMARELAKRYAEQGIISLSVNPGNIRTEIRRYAPALERKFSVYPADLGALTQLWAGTMPEPLNYNGHYLVPWARFGDKCRSEVYDDEIGERLWKWLEEQVYAK</sequence>
<dbReference type="PANTHER" id="PTHR24320:SF282">
    <property type="entry name" value="WW DOMAIN-CONTAINING OXIDOREDUCTASE"/>
    <property type="match status" value="1"/>
</dbReference>
<name>A0A8H7P0N3_9APHY</name>
<dbReference type="EMBL" id="JADOXO010000127">
    <property type="protein sequence ID" value="KAF9812609.1"/>
    <property type="molecule type" value="Genomic_DNA"/>
</dbReference>
<keyword evidence="2" id="KW-0521">NADP</keyword>
<comment type="similarity">
    <text evidence="1">Belongs to the short-chain dehydrogenases/reductases (SDR) family.</text>
</comment>
<dbReference type="InterPro" id="IPR036291">
    <property type="entry name" value="NAD(P)-bd_dom_sf"/>
</dbReference>
<comment type="caution">
    <text evidence="4">The sequence shown here is derived from an EMBL/GenBank/DDBJ whole genome shotgun (WGS) entry which is preliminary data.</text>
</comment>
<dbReference type="SUPFAM" id="SSF51735">
    <property type="entry name" value="NAD(P)-binding Rossmann-fold domains"/>
    <property type="match status" value="1"/>
</dbReference>
<dbReference type="AlphaFoldDB" id="A0A8H7P0N3"/>
<dbReference type="Proteomes" id="UP000639403">
    <property type="component" value="Unassembled WGS sequence"/>
</dbReference>